<reference evidence="2 3" key="1">
    <citation type="submission" date="2021-03" db="EMBL/GenBank/DDBJ databases">
        <title>Antimicrobial resistance genes in bacteria isolated from Japanese honey, and their potential for conferring macrolide and lincosamide resistance in the American foulbrood pathogen Paenibacillus larvae.</title>
        <authorList>
            <person name="Okamoto M."/>
            <person name="Kumagai M."/>
            <person name="Kanamori H."/>
            <person name="Takamatsu D."/>
        </authorList>
    </citation>
    <scope>NUCLEOTIDE SEQUENCE [LARGE SCALE GENOMIC DNA]</scope>
    <source>
        <strain evidence="2 3">J1TS3</strain>
    </source>
</reference>
<protein>
    <recommendedName>
        <fullName evidence="1">Recombinase zinc beta ribbon domain-containing protein</fullName>
    </recommendedName>
</protein>
<organism evidence="2 3">
    <name type="scientific">Siminovitchia fordii</name>
    <dbReference type="NCBI Taxonomy" id="254759"/>
    <lineage>
        <taxon>Bacteria</taxon>
        <taxon>Bacillati</taxon>
        <taxon>Bacillota</taxon>
        <taxon>Bacilli</taxon>
        <taxon>Bacillales</taxon>
        <taxon>Bacillaceae</taxon>
        <taxon>Siminovitchia</taxon>
    </lineage>
</organism>
<dbReference type="InterPro" id="IPR025827">
    <property type="entry name" value="Zn_ribbon_recom_dom"/>
</dbReference>
<evidence type="ECO:0000259" key="1">
    <source>
        <dbReference type="Pfam" id="PF13408"/>
    </source>
</evidence>
<keyword evidence="3" id="KW-1185">Reference proteome</keyword>
<dbReference type="Pfam" id="PF13408">
    <property type="entry name" value="Zn_ribbon_recom"/>
    <property type="match status" value="1"/>
</dbReference>
<comment type="caution">
    <text evidence="2">The sequence shown here is derived from an EMBL/GenBank/DDBJ whole genome shotgun (WGS) entry which is preliminary data.</text>
</comment>
<feature type="domain" description="Recombinase zinc beta ribbon" evidence="1">
    <location>
        <begin position="8"/>
        <end position="60"/>
    </location>
</feature>
<dbReference type="EMBL" id="BOQT01000026">
    <property type="protein sequence ID" value="GIN23142.1"/>
    <property type="molecule type" value="Genomic_DNA"/>
</dbReference>
<name>A0ABQ4KBQ3_9BACI</name>
<sequence>MTNINKPLFSRKVKCKMCGKNMKGKLEKGVRKYVCSSYDNYSLCQRTLIEEKSLRELIEKRHRREMSNEEISEIVDKIIVEDKHLFEIHLKNSDKPIIFGRNFIQF</sequence>
<gene>
    <name evidence="2" type="ORF">J1TS3_42760</name>
</gene>
<evidence type="ECO:0000313" key="2">
    <source>
        <dbReference type="EMBL" id="GIN23142.1"/>
    </source>
</evidence>
<evidence type="ECO:0000313" key="3">
    <source>
        <dbReference type="Proteomes" id="UP000680279"/>
    </source>
</evidence>
<dbReference type="Proteomes" id="UP000680279">
    <property type="component" value="Unassembled WGS sequence"/>
</dbReference>
<accession>A0ABQ4KBQ3</accession>
<dbReference type="RefSeq" id="WP_212963907.1">
    <property type="nucleotide sequence ID" value="NZ_BOQT01000026.1"/>
</dbReference>
<proteinExistence type="predicted"/>